<dbReference type="AlphaFoldDB" id="A0AAV2RFT6"/>
<dbReference type="GO" id="GO:0016746">
    <property type="term" value="F:acyltransferase activity"/>
    <property type="evidence" value="ECO:0007669"/>
    <property type="project" value="TreeGrafter"/>
</dbReference>
<feature type="transmembrane region" description="Helical" evidence="2">
    <location>
        <begin position="355"/>
        <end position="373"/>
    </location>
</feature>
<proteinExistence type="predicted"/>
<dbReference type="EMBL" id="CAXKWB010020805">
    <property type="protein sequence ID" value="CAL4122794.1"/>
    <property type="molecule type" value="Genomic_DNA"/>
</dbReference>
<dbReference type="InterPro" id="IPR049941">
    <property type="entry name" value="LPLAT_7/PORCN-like"/>
</dbReference>
<feature type="non-terminal residue" evidence="3">
    <location>
        <position position="419"/>
    </location>
</feature>
<keyword evidence="2" id="KW-0472">Membrane</keyword>
<comment type="caution">
    <text evidence="3">The sequence shown here is derived from an EMBL/GenBank/DDBJ whole genome shotgun (WGS) entry which is preliminary data.</text>
</comment>
<gene>
    <name evidence="3" type="ORF">MNOR_LOCUS23516</name>
</gene>
<keyword evidence="2" id="KW-1133">Transmembrane helix</keyword>
<accession>A0AAV2RFT6</accession>
<organism evidence="3 4">
    <name type="scientific">Meganyctiphanes norvegica</name>
    <name type="common">Northern krill</name>
    <name type="synonym">Thysanopoda norvegica</name>
    <dbReference type="NCBI Taxonomy" id="48144"/>
    <lineage>
        <taxon>Eukaryota</taxon>
        <taxon>Metazoa</taxon>
        <taxon>Ecdysozoa</taxon>
        <taxon>Arthropoda</taxon>
        <taxon>Crustacea</taxon>
        <taxon>Multicrustacea</taxon>
        <taxon>Malacostraca</taxon>
        <taxon>Eumalacostraca</taxon>
        <taxon>Eucarida</taxon>
        <taxon>Euphausiacea</taxon>
        <taxon>Euphausiidae</taxon>
        <taxon>Meganyctiphanes</taxon>
    </lineage>
</organism>
<dbReference type="GO" id="GO:0016020">
    <property type="term" value="C:membrane"/>
    <property type="evidence" value="ECO:0007669"/>
    <property type="project" value="TreeGrafter"/>
</dbReference>
<dbReference type="PANTHER" id="PTHR13906">
    <property type="entry name" value="PORCUPINE"/>
    <property type="match status" value="1"/>
</dbReference>
<keyword evidence="2" id="KW-0812">Transmembrane</keyword>
<evidence type="ECO:0000256" key="2">
    <source>
        <dbReference type="SAM" id="Phobius"/>
    </source>
</evidence>
<evidence type="ECO:0000256" key="1">
    <source>
        <dbReference type="SAM" id="MobiDB-lite"/>
    </source>
</evidence>
<protein>
    <submittedName>
        <fullName evidence="3">Uncharacterized protein</fullName>
    </submittedName>
</protein>
<dbReference type="PANTHER" id="PTHR13906:SF4">
    <property type="entry name" value="LYSOPHOSPHOLIPID ACYLTRANSFERASE 6"/>
    <property type="match status" value="1"/>
</dbReference>
<dbReference type="GO" id="GO:0030258">
    <property type="term" value="P:lipid modification"/>
    <property type="evidence" value="ECO:0007669"/>
    <property type="project" value="TreeGrafter"/>
</dbReference>
<sequence>MHLLVYPQRLSHMHISKLFHVNREHSLNVGSQLLVIETKPNLGVRLFSGATKKRKNTVKFSKNISLAHMDKFFLIYFVNTKSVQHESPHLSGEYYIRTCYIRRNGWSVSRSMDLARNETVNQDTFMIIVFRTTQRPPSISLLPNFLPKIWLLSSGMNVLTPAATFTTSMAIFAADFFRQVHKFAYLSTGVRDFSYLRKFWWPQSRTSKLAKFRNTGTETWKFVNLPENISLTGLSTEEKFRPENRMLGPICWGEHQEGENANKKVIIHQLRTMSSDLFPIASVSDSSLLLLGSTFTVSLTDVRRSVRPRVLEMGSSVKKVYDIITCLTTRVMVGYLTLPFVLLRFWPSIEVYKAQYFYLHILGILAIYVLPIVMPPPKRGSKLDSSKLGSNAPTSIPESSDTATSIEDASSKLHKKLEK</sequence>
<name>A0AAV2RFT6_MEGNR</name>
<evidence type="ECO:0000313" key="3">
    <source>
        <dbReference type="EMBL" id="CAL4122794.1"/>
    </source>
</evidence>
<feature type="compositionally biased region" description="Polar residues" evidence="1">
    <location>
        <begin position="387"/>
        <end position="408"/>
    </location>
</feature>
<feature type="region of interest" description="Disordered" evidence="1">
    <location>
        <begin position="379"/>
        <end position="419"/>
    </location>
</feature>
<feature type="transmembrane region" description="Helical" evidence="2">
    <location>
        <begin position="320"/>
        <end position="343"/>
    </location>
</feature>
<keyword evidence="4" id="KW-1185">Reference proteome</keyword>
<dbReference type="Proteomes" id="UP001497623">
    <property type="component" value="Unassembled WGS sequence"/>
</dbReference>
<evidence type="ECO:0000313" key="4">
    <source>
        <dbReference type="Proteomes" id="UP001497623"/>
    </source>
</evidence>
<reference evidence="3 4" key="1">
    <citation type="submission" date="2024-05" db="EMBL/GenBank/DDBJ databases">
        <authorList>
            <person name="Wallberg A."/>
        </authorList>
    </citation>
    <scope>NUCLEOTIDE SEQUENCE [LARGE SCALE GENOMIC DNA]</scope>
</reference>